<dbReference type="STRING" id="589865.DaAHT2_1192"/>
<dbReference type="SMART" id="SM00382">
    <property type="entry name" value="AAA"/>
    <property type="match status" value="1"/>
</dbReference>
<keyword evidence="3" id="KW-0067">ATP-binding</keyword>
<evidence type="ECO:0000256" key="7">
    <source>
        <dbReference type="ARBA" id="ARBA00023163"/>
    </source>
</evidence>
<dbReference type="PROSITE" id="PS50110">
    <property type="entry name" value="RESPONSE_REGULATORY"/>
    <property type="match status" value="1"/>
</dbReference>
<dbReference type="EMBL" id="CP001940">
    <property type="protein sequence ID" value="ADH85889.1"/>
    <property type="molecule type" value="Genomic_DNA"/>
</dbReference>
<dbReference type="Gene3D" id="3.40.50.2300">
    <property type="match status" value="1"/>
</dbReference>
<feature type="domain" description="Sigma-54 factor interaction" evidence="10">
    <location>
        <begin position="151"/>
        <end position="380"/>
    </location>
</feature>
<evidence type="ECO:0000256" key="8">
    <source>
        <dbReference type="PROSITE-ProRule" id="PRU00169"/>
    </source>
</evidence>
<dbReference type="SMART" id="SM00448">
    <property type="entry name" value="REC"/>
    <property type="match status" value="1"/>
</dbReference>
<keyword evidence="2" id="KW-0547">Nucleotide-binding</keyword>
<keyword evidence="5" id="KW-0805">Transcription regulation</keyword>
<feature type="compositionally biased region" description="Low complexity" evidence="9">
    <location>
        <begin position="402"/>
        <end position="416"/>
    </location>
</feature>
<feature type="compositionally biased region" description="Low complexity" evidence="9">
    <location>
        <begin position="424"/>
        <end position="441"/>
    </location>
</feature>
<dbReference type="GO" id="GO:0000160">
    <property type="term" value="P:phosphorelay signal transduction system"/>
    <property type="evidence" value="ECO:0007669"/>
    <property type="project" value="UniProtKB-KW"/>
</dbReference>
<evidence type="ECO:0000259" key="11">
    <source>
        <dbReference type="PROSITE" id="PS50110"/>
    </source>
</evidence>
<gene>
    <name evidence="12" type="ordered locus">DaAHT2_1192</name>
</gene>
<dbReference type="PANTHER" id="PTHR32071">
    <property type="entry name" value="TRANSCRIPTIONAL REGULATORY PROTEIN"/>
    <property type="match status" value="1"/>
</dbReference>
<feature type="compositionally biased region" description="Low complexity" evidence="9">
    <location>
        <begin position="123"/>
        <end position="134"/>
    </location>
</feature>
<dbReference type="CDD" id="cd00009">
    <property type="entry name" value="AAA"/>
    <property type="match status" value="1"/>
</dbReference>
<evidence type="ECO:0000256" key="1">
    <source>
        <dbReference type="ARBA" id="ARBA00022553"/>
    </source>
</evidence>
<dbReference type="SUPFAM" id="SSF52540">
    <property type="entry name" value="P-loop containing nucleoside triphosphate hydrolases"/>
    <property type="match status" value="1"/>
</dbReference>
<feature type="region of interest" description="Disordered" evidence="9">
    <location>
        <begin position="400"/>
        <end position="449"/>
    </location>
</feature>
<proteinExistence type="predicted"/>
<dbReference type="InterPro" id="IPR002197">
    <property type="entry name" value="HTH_Fis"/>
</dbReference>
<evidence type="ECO:0000256" key="3">
    <source>
        <dbReference type="ARBA" id="ARBA00022840"/>
    </source>
</evidence>
<protein>
    <submittedName>
        <fullName evidence="12">Two component, sigma54 specific, transcriptional regulator, Fis family</fullName>
    </submittedName>
</protein>
<dbReference type="PROSITE" id="PS00675">
    <property type="entry name" value="SIGMA54_INTERACT_1"/>
    <property type="match status" value="1"/>
</dbReference>
<dbReference type="Pfam" id="PF00072">
    <property type="entry name" value="Response_reg"/>
    <property type="match status" value="1"/>
</dbReference>
<feature type="modified residue" description="4-aspartylphosphate" evidence="8">
    <location>
        <position position="56"/>
    </location>
</feature>
<dbReference type="InterPro" id="IPR027417">
    <property type="entry name" value="P-loop_NTPase"/>
</dbReference>
<accession>D6Z2W4</accession>
<evidence type="ECO:0000256" key="6">
    <source>
        <dbReference type="ARBA" id="ARBA00023125"/>
    </source>
</evidence>
<reference evidence="13" key="1">
    <citation type="submission" date="2010-02" db="EMBL/GenBank/DDBJ databases">
        <title>Complete sequence of Desulfurivibrio alkaliphilus AHT2.</title>
        <authorList>
            <consortium name="US DOE Joint Genome Institute"/>
            <person name="Pitluck S."/>
            <person name="Chertkov O."/>
            <person name="Detter J.C."/>
            <person name="Han C."/>
            <person name="Tapia R."/>
            <person name="Larimer F."/>
            <person name="Land M."/>
            <person name="Hauser L."/>
            <person name="Kyrpides N."/>
            <person name="Mikhailova N."/>
            <person name="Sorokin D.Y."/>
            <person name="Muyzer G."/>
            <person name="Woyke T."/>
        </authorList>
    </citation>
    <scope>NUCLEOTIDE SEQUENCE [LARGE SCALE GENOMIC DNA]</scope>
    <source>
        <strain evidence="13">DSM 19089 / UNIQEM U267 / AHT2</strain>
    </source>
</reference>
<dbReference type="PANTHER" id="PTHR32071:SF21">
    <property type="entry name" value="TRANSCRIPTIONAL REGULATORY PROTEIN FLGR"/>
    <property type="match status" value="1"/>
</dbReference>
<dbReference type="KEGG" id="dak:DaAHT2_1192"/>
<dbReference type="PROSITE" id="PS00676">
    <property type="entry name" value="SIGMA54_INTERACT_2"/>
    <property type="match status" value="1"/>
</dbReference>
<dbReference type="PROSITE" id="PS50045">
    <property type="entry name" value="SIGMA54_INTERACT_4"/>
    <property type="match status" value="1"/>
</dbReference>
<dbReference type="SUPFAM" id="SSF52172">
    <property type="entry name" value="CheY-like"/>
    <property type="match status" value="1"/>
</dbReference>
<dbReference type="GO" id="GO:0006355">
    <property type="term" value="P:regulation of DNA-templated transcription"/>
    <property type="evidence" value="ECO:0007669"/>
    <property type="project" value="InterPro"/>
</dbReference>
<dbReference type="Gene3D" id="1.10.8.60">
    <property type="match status" value="1"/>
</dbReference>
<dbReference type="GO" id="GO:0043565">
    <property type="term" value="F:sequence-specific DNA binding"/>
    <property type="evidence" value="ECO:0007669"/>
    <property type="project" value="InterPro"/>
</dbReference>
<dbReference type="Gene3D" id="3.40.50.300">
    <property type="entry name" value="P-loop containing nucleotide triphosphate hydrolases"/>
    <property type="match status" value="1"/>
</dbReference>
<dbReference type="InterPro" id="IPR003593">
    <property type="entry name" value="AAA+_ATPase"/>
</dbReference>
<dbReference type="CDD" id="cd17536">
    <property type="entry name" value="REC_YesN-like"/>
    <property type="match status" value="1"/>
</dbReference>
<dbReference type="Pfam" id="PF25601">
    <property type="entry name" value="AAA_lid_14"/>
    <property type="match status" value="1"/>
</dbReference>
<dbReference type="Proteomes" id="UP000001508">
    <property type="component" value="Chromosome"/>
</dbReference>
<evidence type="ECO:0000259" key="10">
    <source>
        <dbReference type="PROSITE" id="PS50045"/>
    </source>
</evidence>
<dbReference type="InterPro" id="IPR002078">
    <property type="entry name" value="Sigma_54_int"/>
</dbReference>
<dbReference type="InterPro" id="IPR011006">
    <property type="entry name" value="CheY-like_superfamily"/>
</dbReference>
<evidence type="ECO:0000256" key="4">
    <source>
        <dbReference type="ARBA" id="ARBA00023012"/>
    </source>
</evidence>
<dbReference type="InParanoid" id="D6Z2W4"/>
<keyword evidence="4" id="KW-0902">Two-component regulatory system</keyword>
<feature type="region of interest" description="Disordered" evidence="9">
    <location>
        <begin position="123"/>
        <end position="149"/>
    </location>
</feature>
<dbReference type="Pfam" id="PF00158">
    <property type="entry name" value="Sigma54_activat"/>
    <property type="match status" value="1"/>
</dbReference>
<evidence type="ECO:0000313" key="13">
    <source>
        <dbReference type="Proteomes" id="UP000001508"/>
    </source>
</evidence>
<dbReference type="PRINTS" id="PR01590">
    <property type="entry name" value="HTHFIS"/>
</dbReference>
<evidence type="ECO:0000256" key="9">
    <source>
        <dbReference type="SAM" id="MobiDB-lite"/>
    </source>
</evidence>
<dbReference type="FunFam" id="3.40.50.300:FF:000006">
    <property type="entry name" value="DNA-binding transcriptional regulator NtrC"/>
    <property type="match status" value="1"/>
</dbReference>
<dbReference type="InterPro" id="IPR058031">
    <property type="entry name" value="AAA_lid_NorR"/>
</dbReference>
<dbReference type="eggNOG" id="COG2204">
    <property type="taxonomic scope" value="Bacteria"/>
</dbReference>
<keyword evidence="6" id="KW-0238">DNA-binding</keyword>
<keyword evidence="13" id="KW-1185">Reference proteome</keyword>
<dbReference type="InterPro" id="IPR009057">
    <property type="entry name" value="Homeodomain-like_sf"/>
</dbReference>
<feature type="domain" description="Response regulatory" evidence="11">
    <location>
        <begin position="7"/>
        <end position="121"/>
    </location>
</feature>
<keyword evidence="7" id="KW-0804">Transcription</keyword>
<evidence type="ECO:0000256" key="5">
    <source>
        <dbReference type="ARBA" id="ARBA00023015"/>
    </source>
</evidence>
<dbReference type="AlphaFoldDB" id="D6Z2W4"/>
<dbReference type="HOGENOM" id="CLU_000445_0_6_7"/>
<organism evidence="12 13">
    <name type="scientific">Desulfurivibrio alkaliphilus (strain DSM 19089 / UNIQEM U267 / AHT2)</name>
    <dbReference type="NCBI Taxonomy" id="589865"/>
    <lineage>
        <taxon>Bacteria</taxon>
        <taxon>Pseudomonadati</taxon>
        <taxon>Thermodesulfobacteriota</taxon>
        <taxon>Desulfobulbia</taxon>
        <taxon>Desulfobulbales</taxon>
        <taxon>Desulfobulbaceae</taxon>
        <taxon>Desulfurivibrio</taxon>
    </lineage>
</organism>
<evidence type="ECO:0000313" key="12">
    <source>
        <dbReference type="EMBL" id="ADH85889.1"/>
    </source>
</evidence>
<sequence length="505" mass="55467">MGAMGRKILVVDDEQNMRVALYEALSRGGYEVKVAENGRMALEMVESEAPDLVVTDIRMPEMDGIAMLQQIQAVRPGLPVVIITGYATVETAVEAMKQGAVDYILKPFPVEVIEETIKKVMRQQPRPAAVAPAAETGSPPPGRTDEGSRTVIGRDRHFLRLLERARTVASSKATVLVLGESGTGKEVFARFIHHVSDRKAGPFVALNCAALPEGLLESELFGHEKGAFTGAVMAKKGKFELAHGGTLLLDEIGEVPLHLQAKLLRVLQEEEVDRLGGKEPVKVDVHVVATTNRDLAEAVKDGTFRQDLYYRLNVIPIRLPSLRERPDDIFLLADFFIEKHSRRYNKPLKKLSAAARQRFLDYDWPGNVREMENLLERGVLLSNGDELELWDFWDDELPPEPAASAELPEPSGPADAEPVDAAEPEASPPTVATEAVAAEASGSPDSAATLDSALAGRSLREVERQMILQALRQTDDNRTHAAKMLGISVRTLRNKLNEYRNQGSL</sequence>
<evidence type="ECO:0000256" key="2">
    <source>
        <dbReference type="ARBA" id="ARBA00022741"/>
    </source>
</evidence>
<name>D6Z2W4_DESAT</name>
<dbReference type="GO" id="GO:0005524">
    <property type="term" value="F:ATP binding"/>
    <property type="evidence" value="ECO:0007669"/>
    <property type="project" value="UniProtKB-KW"/>
</dbReference>
<dbReference type="InterPro" id="IPR025943">
    <property type="entry name" value="Sigma_54_int_dom_ATP-bd_2"/>
</dbReference>
<dbReference type="Gene3D" id="1.10.10.60">
    <property type="entry name" value="Homeodomain-like"/>
    <property type="match status" value="1"/>
</dbReference>
<dbReference type="InterPro" id="IPR025662">
    <property type="entry name" value="Sigma_54_int_dom_ATP-bd_1"/>
</dbReference>
<keyword evidence="1 8" id="KW-0597">Phosphoprotein</keyword>
<dbReference type="SUPFAM" id="SSF46689">
    <property type="entry name" value="Homeodomain-like"/>
    <property type="match status" value="1"/>
</dbReference>
<dbReference type="RefSeq" id="WP_013163418.1">
    <property type="nucleotide sequence ID" value="NC_014216.1"/>
</dbReference>
<dbReference type="InterPro" id="IPR001789">
    <property type="entry name" value="Sig_transdc_resp-reg_receiver"/>
</dbReference>
<dbReference type="FunFam" id="3.40.50.2300:FF:000018">
    <property type="entry name" value="DNA-binding transcriptional regulator NtrC"/>
    <property type="match status" value="1"/>
</dbReference>
<dbReference type="Pfam" id="PF02954">
    <property type="entry name" value="HTH_8"/>
    <property type="match status" value="1"/>
</dbReference>